<reference evidence="6 7" key="1">
    <citation type="submission" date="2015-07" db="EMBL/GenBank/DDBJ databases">
        <title>The genome of Dufourea novaeangliae.</title>
        <authorList>
            <person name="Pan H."/>
            <person name="Kapheim K."/>
        </authorList>
    </citation>
    <scope>NUCLEOTIDE SEQUENCE [LARGE SCALE GENOMIC DNA]</scope>
    <source>
        <strain evidence="6">0120121106</strain>
        <tissue evidence="6">Whole body</tissue>
    </source>
</reference>
<dbReference type="GO" id="GO:0045503">
    <property type="term" value="F:dynein light chain binding"/>
    <property type="evidence" value="ECO:0007669"/>
    <property type="project" value="TreeGrafter"/>
</dbReference>
<keyword evidence="7" id="KW-1185">Reference proteome</keyword>
<dbReference type="PANTHER" id="PTHR12442:SF26">
    <property type="entry name" value="CYTOPLASMIC DYNEIN 2 INTERMEDIATE CHAIN 2"/>
    <property type="match status" value="1"/>
</dbReference>
<dbReference type="GO" id="GO:0005868">
    <property type="term" value="C:cytoplasmic dynein complex"/>
    <property type="evidence" value="ECO:0007669"/>
    <property type="project" value="TreeGrafter"/>
</dbReference>
<dbReference type="PROSITE" id="PS50082">
    <property type="entry name" value="WD_REPEATS_2"/>
    <property type="match status" value="1"/>
</dbReference>
<name>A0A154PNQ4_DUFNO</name>
<feature type="repeat" description="WD" evidence="5">
    <location>
        <begin position="324"/>
        <end position="365"/>
    </location>
</feature>
<dbReference type="InterPro" id="IPR036322">
    <property type="entry name" value="WD40_repeat_dom_sf"/>
</dbReference>
<dbReference type="GO" id="GO:0097014">
    <property type="term" value="C:ciliary plasm"/>
    <property type="evidence" value="ECO:0007669"/>
    <property type="project" value="TreeGrafter"/>
</dbReference>
<protein>
    <submittedName>
        <fullName evidence="6">WD repeat-containing protein 34</fullName>
    </submittedName>
</protein>
<dbReference type="InterPro" id="IPR001680">
    <property type="entry name" value="WD40_rpt"/>
</dbReference>
<dbReference type="InterPro" id="IPR050687">
    <property type="entry name" value="Dynein_IC"/>
</dbReference>
<dbReference type="PANTHER" id="PTHR12442">
    <property type="entry name" value="DYNEIN INTERMEDIATE CHAIN"/>
    <property type="match status" value="1"/>
</dbReference>
<dbReference type="EMBL" id="KQ434980">
    <property type="protein sequence ID" value="KZC13094.1"/>
    <property type="molecule type" value="Genomic_DNA"/>
</dbReference>
<dbReference type="OrthoDB" id="445052at2759"/>
<evidence type="ECO:0000256" key="4">
    <source>
        <dbReference type="ARBA" id="ARBA00022737"/>
    </source>
</evidence>
<evidence type="ECO:0000313" key="6">
    <source>
        <dbReference type="EMBL" id="KZC13094.1"/>
    </source>
</evidence>
<dbReference type="PROSITE" id="PS50294">
    <property type="entry name" value="WD_REPEATS_REGION"/>
    <property type="match status" value="1"/>
</dbReference>
<sequence length="449" mass="50376">MFTDRSFDSVSFDSQVSTPKSELSTTVQTTEIVYNEDPVQTIERRSIETQTITEEKKNLNVDYDKLAEFLKRVTPSILEALDEAYGTDAFEDYDPKTSEDSFTNTQLLQKINSTNETESQMKVSDICWSIGGGTLAVSHGIPYHDTCPNKILEINACVTTLAYHPTEPSILAAGLFNGDVLVWNLRDDVWVTSVSVCTHGDTVSQVYWKERTLNDVSLLVSSSKDGYIFVDKMVANFTIAHPYKRLKVAKEHNPIENTRPRSSGGTRERAIESGLCITAFDFSFKHPVFFIVGTLCGGIYKCSLDRVAPIEGSNTFMDPVIDEYERHEGSVTCIKFSPIRNLFITSGTDKEMRIYDFEEHTCLRSISFENTVVGLTWMIGNQDVLAAYGAGSQIRLYNVTDGRPITSVKFEESDRENTSCLRVNSKKDLVAIGDTQGNIELWKVPRQLL</sequence>
<evidence type="ECO:0000256" key="2">
    <source>
        <dbReference type="ARBA" id="ARBA00022490"/>
    </source>
</evidence>
<dbReference type="AlphaFoldDB" id="A0A154PNQ4"/>
<dbReference type="SMART" id="SM00320">
    <property type="entry name" value="WD40"/>
    <property type="match status" value="4"/>
</dbReference>
<dbReference type="Pfam" id="PF00400">
    <property type="entry name" value="WD40"/>
    <property type="match status" value="1"/>
</dbReference>
<keyword evidence="3 5" id="KW-0853">WD repeat</keyword>
<dbReference type="GO" id="GO:0042073">
    <property type="term" value="P:intraciliary transport"/>
    <property type="evidence" value="ECO:0007669"/>
    <property type="project" value="TreeGrafter"/>
</dbReference>
<dbReference type="GO" id="GO:0045504">
    <property type="term" value="F:dynein heavy chain binding"/>
    <property type="evidence" value="ECO:0007669"/>
    <property type="project" value="TreeGrafter"/>
</dbReference>
<keyword evidence="2" id="KW-0963">Cytoplasm</keyword>
<dbReference type="SUPFAM" id="SSF50978">
    <property type="entry name" value="WD40 repeat-like"/>
    <property type="match status" value="1"/>
</dbReference>
<dbReference type="Gene3D" id="2.130.10.10">
    <property type="entry name" value="YVTN repeat-like/Quinoprotein amine dehydrogenase"/>
    <property type="match status" value="2"/>
</dbReference>
<evidence type="ECO:0000256" key="1">
    <source>
        <dbReference type="ARBA" id="ARBA00004496"/>
    </source>
</evidence>
<evidence type="ECO:0000256" key="3">
    <source>
        <dbReference type="ARBA" id="ARBA00022574"/>
    </source>
</evidence>
<keyword evidence="4" id="KW-0677">Repeat</keyword>
<dbReference type="Proteomes" id="UP000076502">
    <property type="component" value="Unassembled WGS sequence"/>
</dbReference>
<comment type="subcellular location">
    <subcellularLocation>
        <location evidence="1">Cytoplasm</location>
    </subcellularLocation>
</comment>
<organism evidence="6 7">
    <name type="scientific">Dufourea novaeangliae</name>
    <name type="common">Sweat bee</name>
    <dbReference type="NCBI Taxonomy" id="178035"/>
    <lineage>
        <taxon>Eukaryota</taxon>
        <taxon>Metazoa</taxon>
        <taxon>Ecdysozoa</taxon>
        <taxon>Arthropoda</taxon>
        <taxon>Hexapoda</taxon>
        <taxon>Insecta</taxon>
        <taxon>Pterygota</taxon>
        <taxon>Neoptera</taxon>
        <taxon>Endopterygota</taxon>
        <taxon>Hymenoptera</taxon>
        <taxon>Apocrita</taxon>
        <taxon>Aculeata</taxon>
        <taxon>Apoidea</taxon>
        <taxon>Anthophila</taxon>
        <taxon>Halictidae</taxon>
        <taxon>Rophitinae</taxon>
        <taxon>Dufourea</taxon>
    </lineage>
</organism>
<evidence type="ECO:0000256" key="5">
    <source>
        <dbReference type="PROSITE-ProRule" id="PRU00221"/>
    </source>
</evidence>
<gene>
    <name evidence="6" type="ORF">WN55_05499</name>
</gene>
<accession>A0A154PNQ4</accession>
<dbReference type="STRING" id="178035.A0A154PNQ4"/>
<proteinExistence type="predicted"/>
<evidence type="ECO:0000313" key="7">
    <source>
        <dbReference type="Proteomes" id="UP000076502"/>
    </source>
</evidence>
<dbReference type="InterPro" id="IPR015943">
    <property type="entry name" value="WD40/YVTN_repeat-like_dom_sf"/>
</dbReference>